<sequence length="255" mass="26877">MQTETIRRNRKRAGIWASSIAVGALVAGSITVGLYFGHDPADAEPATNPAAVSHPITPNTDGPHESTIWDAQVWAMQNFGNFNAETHHGEGDALITLPEGARAGLLTGRHTGDGAFELRLRDANNAIVEEPVNTSGDYRGTTAWGVHDSREATTLQIVADGSWSITISPVAGAGVMPSTGNGQGDAVFLYDGTWRGVNAVHNGTGEFEVRGYTEDPLATVNILTHTGPYSGTALLPSVPAVITVSSEGTWQIVRH</sequence>
<reference evidence="3" key="1">
    <citation type="journal article" date="2019" name="Int. J. Syst. Evol. Microbiol.">
        <title>The Global Catalogue of Microorganisms (GCM) 10K type strain sequencing project: providing services to taxonomists for standard genome sequencing and annotation.</title>
        <authorList>
            <consortium name="The Broad Institute Genomics Platform"/>
            <consortium name="The Broad Institute Genome Sequencing Center for Infectious Disease"/>
            <person name="Wu L."/>
            <person name="Ma J."/>
        </authorList>
    </citation>
    <scope>NUCLEOTIDE SEQUENCE [LARGE SCALE GENOMIC DNA]</scope>
    <source>
        <strain evidence="3">JCM 17591</strain>
    </source>
</reference>
<evidence type="ECO:0000313" key="2">
    <source>
        <dbReference type="EMBL" id="GAA4169851.1"/>
    </source>
</evidence>
<keyword evidence="1" id="KW-0472">Membrane</keyword>
<gene>
    <name evidence="2" type="ORF">GCM10022287_06830</name>
</gene>
<comment type="caution">
    <text evidence="2">The sequence shown here is derived from an EMBL/GenBank/DDBJ whole genome shotgun (WGS) entry which is preliminary data.</text>
</comment>
<keyword evidence="1" id="KW-1133">Transmembrane helix</keyword>
<protein>
    <submittedName>
        <fullName evidence="2">Uncharacterized protein</fullName>
    </submittedName>
</protein>
<proteinExistence type="predicted"/>
<accession>A0ABP7ZT60</accession>
<evidence type="ECO:0000256" key="1">
    <source>
        <dbReference type="SAM" id="Phobius"/>
    </source>
</evidence>
<feature type="transmembrane region" description="Helical" evidence="1">
    <location>
        <begin position="12"/>
        <end position="36"/>
    </location>
</feature>
<dbReference type="EMBL" id="BAABBW010000001">
    <property type="protein sequence ID" value="GAA4169851.1"/>
    <property type="molecule type" value="Genomic_DNA"/>
</dbReference>
<keyword evidence="3" id="KW-1185">Reference proteome</keyword>
<keyword evidence="1" id="KW-0812">Transmembrane</keyword>
<name>A0ABP7ZT60_9MICO</name>
<dbReference type="Proteomes" id="UP001501079">
    <property type="component" value="Unassembled WGS sequence"/>
</dbReference>
<organism evidence="2 3">
    <name type="scientific">Gryllotalpicola koreensis</name>
    <dbReference type="NCBI Taxonomy" id="993086"/>
    <lineage>
        <taxon>Bacteria</taxon>
        <taxon>Bacillati</taxon>
        <taxon>Actinomycetota</taxon>
        <taxon>Actinomycetes</taxon>
        <taxon>Micrococcales</taxon>
        <taxon>Microbacteriaceae</taxon>
        <taxon>Gryllotalpicola</taxon>
    </lineage>
</organism>
<evidence type="ECO:0000313" key="3">
    <source>
        <dbReference type="Proteomes" id="UP001501079"/>
    </source>
</evidence>
<dbReference type="RefSeq" id="WP_344751868.1">
    <property type="nucleotide sequence ID" value="NZ_BAABBW010000001.1"/>
</dbReference>